<accession>A0ABW6J9Y8</accession>
<evidence type="ECO:0000313" key="1">
    <source>
        <dbReference type="EMBL" id="MFE7962138.1"/>
    </source>
</evidence>
<proteinExistence type="predicted"/>
<dbReference type="RefSeq" id="WP_381725013.1">
    <property type="nucleotide sequence ID" value="NZ_JBHVBU010000006.1"/>
</dbReference>
<evidence type="ECO:0000313" key="2">
    <source>
        <dbReference type="Proteomes" id="UP001600650"/>
    </source>
</evidence>
<dbReference type="EMBL" id="JBHVBU010000006">
    <property type="protein sequence ID" value="MFE7962138.1"/>
    <property type="molecule type" value="Genomic_DNA"/>
</dbReference>
<organism evidence="1 2">
    <name type="scientific">Streptomyces cellulosae</name>
    <dbReference type="NCBI Taxonomy" id="1968"/>
    <lineage>
        <taxon>Bacteria</taxon>
        <taxon>Bacillati</taxon>
        <taxon>Actinomycetota</taxon>
        <taxon>Actinomycetes</taxon>
        <taxon>Kitasatosporales</taxon>
        <taxon>Streptomycetaceae</taxon>
        <taxon>Streptomyces</taxon>
    </lineage>
</organism>
<gene>
    <name evidence="1" type="ORF">ACFU0X_03650</name>
</gene>
<protein>
    <recommendedName>
        <fullName evidence="3">CdiI immunity protein domain-containing protein</fullName>
    </recommendedName>
</protein>
<sequence length="114" mass="12265">MMVERSEAPALCAYVMDSDCAVIEALGVQTGFWRTCFGRESMTAYMAESGEVVEEWFPSADESVRAALDWAKEAGADPSESRLAAALAAVPDPFVEPIFVAMLEAMGVRSFSDG</sequence>
<dbReference type="Proteomes" id="UP001600650">
    <property type="component" value="Unassembled WGS sequence"/>
</dbReference>
<comment type="caution">
    <text evidence="1">The sequence shown here is derived from an EMBL/GenBank/DDBJ whole genome shotgun (WGS) entry which is preliminary data.</text>
</comment>
<reference evidence="1 2" key="1">
    <citation type="submission" date="2024-09" db="EMBL/GenBank/DDBJ databases">
        <title>The Natural Products Discovery Center: Release of the First 8490 Sequenced Strains for Exploring Actinobacteria Biosynthetic Diversity.</title>
        <authorList>
            <person name="Kalkreuter E."/>
            <person name="Kautsar S.A."/>
            <person name="Yang D."/>
            <person name="Bader C.D."/>
            <person name="Teijaro C.N."/>
            <person name="Fluegel L."/>
            <person name="Davis C.M."/>
            <person name="Simpson J.R."/>
            <person name="Lauterbach L."/>
            <person name="Steele A.D."/>
            <person name="Gui C."/>
            <person name="Meng S."/>
            <person name="Li G."/>
            <person name="Viehrig K."/>
            <person name="Ye F."/>
            <person name="Su P."/>
            <person name="Kiefer A.F."/>
            <person name="Nichols A."/>
            <person name="Cepeda A.J."/>
            <person name="Yan W."/>
            <person name="Fan B."/>
            <person name="Jiang Y."/>
            <person name="Adhikari A."/>
            <person name="Zheng C.-J."/>
            <person name="Schuster L."/>
            <person name="Cowan T.M."/>
            <person name="Smanski M.J."/>
            <person name="Chevrette M.G."/>
            <person name="De Carvalho L.P.S."/>
            <person name="Shen B."/>
        </authorList>
    </citation>
    <scope>NUCLEOTIDE SEQUENCE [LARGE SCALE GENOMIC DNA]</scope>
    <source>
        <strain evidence="1 2">NPDC057399</strain>
    </source>
</reference>
<evidence type="ECO:0008006" key="3">
    <source>
        <dbReference type="Google" id="ProtNLM"/>
    </source>
</evidence>
<name>A0ABW6J9Y8_STRCE</name>
<keyword evidence="2" id="KW-1185">Reference proteome</keyword>